<dbReference type="EMBL" id="AP027080">
    <property type="protein sequence ID" value="BDU74014.1"/>
    <property type="molecule type" value="Genomic_DNA"/>
</dbReference>
<evidence type="ECO:0000313" key="1">
    <source>
        <dbReference type="EMBL" id="BDU74014.1"/>
    </source>
</evidence>
<dbReference type="KEGG" id="msil:METEAL_31880"/>
<accession>A0AA48K9H8</accession>
<dbReference type="SUPFAM" id="SSF54001">
    <property type="entry name" value="Cysteine proteinases"/>
    <property type="match status" value="1"/>
</dbReference>
<dbReference type="RefSeq" id="WP_316412686.1">
    <property type="nucleotide sequence ID" value="NZ_AP027080.1"/>
</dbReference>
<reference evidence="2" key="1">
    <citation type="journal article" date="2023" name="Int. J. Syst. Evol. Microbiol.">
        <title>Mesoterricola silvestris gen. nov., sp. nov., Mesoterricola sediminis sp. nov., Geothrix oryzae sp. nov., Geothrix edaphica sp. nov., Geothrix rubra sp. nov., and Geothrix limicola sp. nov., six novel members of Acidobacteriota isolated from soils.</title>
        <authorList>
            <person name="Itoh H."/>
            <person name="Sugisawa Y."/>
            <person name="Mise K."/>
            <person name="Xu Z."/>
            <person name="Kuniyasu M."/>
            <person name="Ushijima N."/>
            <person name="Kawano K."/>
            <person name="Kobayashi E."/>
            <person name="Shiratori Y."/>
            <person name="Masuda Y."/>
            <person name="Senoo K."/>
        </authorList>
    </citation>
    <scope>NUCLEOTIDE SEQUENCE [LARGE SCALE GENOMIC DNA]</scope>
    <source>
        <strain evidence="2">W79</strain>
    </source>
</reference>
<sequence length="197" mass="21138">MNTDSVKDVTTFALEGLALRTGDLICTTDGEGPGEKGQFWWLLGRLIPGDVDHIVIYVGPGGRCVEAAAKGSVVAFELSGPTWDAPAMFDQRGVRDLLYGIGDPVAGRGLDSEDPIRLAAANYCLDQARQAKPYNLNFLDSGTDKAFYCSQLAYKAYLPLGIDLNSGVGVPSIPGTGSIIFPQEVWNACRVKRRAKP</sequence>
<gene>
    <name evidence="1" type="ORF">METEAL_31880</name>
</gene>
<organism evidence="1 2">
    <name type="scientific">Mesoterricola silvestris</name>
    <dbReference type="NCBI Taxonomy" id="2927979"/>
    <lineage>
        <taxon>Bacteria</taxon>
        <taxon>Pseudomonadati</taxon>
        <taxon>Acidobacteriota</taxon>
        <taxon>Holophagae</taxon>
        <taxon>Holophagales</taxon>
        <taxon>Holophagaceae</taxon>
        <taxon>Mesoterricola</taxon>
    </lineage>
</organism>
<evidence type="ECO:0000313" key="2">
    <source>
        <dbReference type="Proteomes" id="UP001238179"/>
    </source>
</evidence>
<dbReference type="Proteomes" id="UP001238179">
    <property type="component" value="Chromosome"/>
</dbReference>
<dbReference type="Gene3D" id="3.90.1720.10">
    <property type="entry name" value="endopeptidase domain like (from Nostoc punctiforme)"/>
    <property type="match status" value="1"/>
</dbReference>
<proteinExistence type="predicted"/>
<name>A0AA48K9H8_9BACT</name>
<dbReference type="InterPro" id="IPR038765">
    <property type="entry name" value="Papain-like_cys_pep_sf"/>
</dbReference>
<evidence type="ECO:0008006" key="3">
    <source>
        <dbReference type="Google" id="ProtNLM"/>
    </source>
</evidence>
<keyword evidence="2" id="KW-1185">Reference proteome</keyword>
<dbReference type="AlphaFoldDB" id="A0AA48K9H8"/>
<protein>
    <recommendedName>
        <fullName evidence="3">Permuted papain-like amidase YaeF/Yiix C92 family enzyme</fullName>
    </recommendedName>
</protein>